<accession>A0ABT5NSU1</accession>
<dbReference type="RefSeq" id="WP_273925285.1">
    <property type="nucleotide sequence ID" value="NZ_JAMDGY010000027.1"/>
</dbReference>
<dbReference type="Pfam" id="PF07007">
    <property type="entry name" value="LprI"/>
    <property type="match status" value="1"/>
</dbReference>
<sequence length="128" mass="13768">MKHGVAGVALAVLAGASWAQDAPEYSAVYRSCMESAQSTASMSECSAAELKREDARLNQAYKKAMAGLEADSQGRLRDAQRLWVKYRDSNCSMYYQLTGGTMDILNGGGCSLSMTKARADELEALQGL</sequence>
<dbReference type="PANTHER" id="PTHR39176">
    <property type="entry name" value="PERIPLASMIC PROTEIN-RELATED"/>
    <property type="match status" value="1"/>
</dbReference>
<evidence type="ECO:0000259" key="2">
    <source>
        <dbReference type="Pfam" id="PF07007"/>
    </source>
</evidence>
<protein>
    <submittedName>
        <fullName evidence="3">Lysozyme inhibitor LprI family protein</fullName>
    </submittedName>
</protein>
<reference evidence="3 4" key="1">
    <citation type="submission" date="2022-05" db="EMBL/GenBank/DDBJ databases">
        <title>Novel Pseudomonas spp. Isolated from a Rainbow Trout Aquaculture Facility.</title>
        <authorList>
            <person name="Testerman T."/>
            <person name="Graf J."/>
        </authorList>
    </citation>
    <scope>NUCLEOTIDE SEQUENCE [LARGE SCALE GENOMIC DNA]</scope>
    <source>
        <strain evidence="3 4">ID681</strain>
    </source>
</reference>
<comment type="caution">
    <text evidence="3">The sequence shown here is derived from an EMBL/GenBank/DDBJ whole genome shotgun (WGS) entry which is preliminary data.</text>
</comment>
<dbReference type="Proteomes" id="UP001148203">
    <property type="component" value="Unassembled WGS sequence"/>
</dbReference>
<organism evidence="3 4">
    <name type="scientific">Pseudomonas fontis</name>
    <dbReference type="NCBI Taxonomy" id="2942633"/>
    <lineage>
        <taxon>Bacteria</taxon>
        <taxon>Pseudomonadati</taxon>
        <taxon>Pseudomonadota</taxon>
        <taxon>Gammaproteobacteria</taxon>
        <taxon>Pseudomonadales</taxon>
        <taxon>Pseudomonadaceae</taxon>
        <taxon>Pseudomonas</taxon>
    </lineage>
</organism>
<feature type="domain" description="Lysozyme inhibitor LprI-like N-terminal" evidence="2">
    <location>
        <begin position="32"/>
        <end position="122"/>
    </location>
</feature>
<keyword evidence="1" id="KW-0732">Signal</keyword>
<gene>
    <name evidence="3" type="ORF">M5G11_11855</name>
</gene>
<dbReference type="Gene3D" id="1.20.1270.180">
    <property type="match status" value="1"/>
</dbReference>
<evidence type="ECO:0000313" key="3">
    <source>
        <dbReference type="EMBL" id="MDD0991231.1"/>
    </source>
</evidence>
<feature type="signal peptide" evidence="1">
    <location>
        <begin position="1"/>
        <end position="19"/>
    </location>
</feature>
<dbReference type="EMBL" id="JAMDGY010000027">
    <property type="protein sequence ID" value="MDD0991231.1"/>
    <property type="molecule type" value="Genomic_DNA"/>
</dbReference>
<dbReference type="InterPro" id="IPR009739">
    <property type="entry name" value="LprI-like_N"/>
</dbReference>
<keyword evidence="4" id="KW-1185">Reference proteome</keyword>
<name>A0ABT5NSU1_9PSED</name>
<dbReference type="PANTHER" id="PTHR39176:SF1">
    <property type="entry name" value="PERIPLASMIC PROTEIN"/>
    <property type="match status" value="1"/>
</dbReference>
<evidence type="ECO:0000313" key="4">
    <source>
        <dbReference type="Proteomes" id="UP001148203"/>
    </source>
</evidence>
<evidence type="ECO:0000256" key="1">
    <source>
        <dbReference type="SAM" id="SignalP"/>
    </source>
</evidence>
<feature type="chain" id="PRO_5046626319" evidence="1">
    <location>
        <begin position="20"/>
        <end position="128"/>
    </location>
</feature>
<proteinExistence type="predicted"/>